<keyword evidence="2" id="KW-0808">Transferase</keyword>
<dbReference type="NCBIfam" id="TIGR01444">
    <property type="entry name" value="fkbM_fam"/>
    <property type="match status" value="1"/>
</dbReference>
<dbReference type="RefSeq" id="WP_105446831.1">
    <property type="nucleotide sequence ID" value="NZ_CP027169.1"/>
</dbReference>
<dbReference type="GO" id="GO:0032259">
    <property type="term" value="P:methylation"/>
    <property type="evidence" value="ECO:0007669"/>
    <property type="project" value="UniProtKB-KW"/>
</dbReference>
<organism evidence="2 3">
    <name type="scientific">Pseudomonas paraeruginosa</name>
    <dbReference type="NCBI Taxonomy" id="2994495"/>
    <lineage>
        <taxon>Bacteria</taxon>
        <taxon>Pseudomonadati</taxon>
        <taxon>Pseudomonadota</taxon>
        <taxon>Gammaproteobacteria</taxon>
        <taxon>Pseudomonadales</taxon>
        <taxon>Pseudomonadaceae</taxon>
        <taxon>Pseudomonas</taxon>
    </lineage>
</organism>
<evidence type="ECO:0000313" key="2">
    <source>
        <dbReference type="EMBL" id="AVK04633.1"/>
    </source>
</evidence>
<proteinExistence type="predicted"/>
<dbReference type="SUPFAM" id="SSF53335">
    <property type="entry name" value="S-adenosyl-L-methionine-dependent methyltransferases"/>
    <property type="match status" value="1"/>
</dbReference>
<reference evidence="2 3" key="1">
    <citation type="submission" date="2018-02" db="EMBL/GenBank/DDBJ databases">
        <title>FDA/CDC Antimicrobial Resistant Isolate Bank Genome Sequencing.</title>
        <authorList>
            <person name="Benahmed F.H."/>
            <person name="Lutgring J.D."/>
            <person name="Yoo B."/>
            <person name="Machado M."/>
            <person name="Brown A."/>
            <person name="McAllister G."/>
            <person name="Perry A."/>
            <person name="Halpin A.L."/>
            <person name="Vavikolanu K."/>
            <person name="Ott S."/>
            <person name="Zhao X."/>
            <person name="Tallon L.J."/>
            <person name="Sadzewicz L."/>
            <person name="Aluvathingal J."/>
            <person name="Nadendla S."/>
            <person name="Voskania-kordi A."/>
            <person name="Simonyan V."/>
            <person name="Patel J."/>
            <person name="Shawar R.M."/>
        </authorList>
    </citation>
    <scope>NUCLEOTIDE SEQUENCE [LARGE SCALE GENOMIC DNA]</scope>
    <source>
        <strain evidence="2 3">AR_0356</strain>
    </source>
</reference>
<evidence type="ECO:0000313" key="3">
    <source>
        <dbReference type="Proteomes" id="UP000238390"/>
    </source>
</evidence>
<keyword evidence="2" id="KW-0489">Methyltransferase</keyword>
<dbReference type="GO" id="GO:0008168">
    <property type="term" value="F:methyltransferase activity"/>
    <property type="evidence" value="ECO:0007669"/>
    <property type="project" value="UniProtKB-KW"/>
</dbReference>
<feature type="domain" description="Methyltransferase FkbM" evidence="1">
    <location>
        <begin position="114"/>
        <end position="247"/>
    </location>
</feature>
<dbReference type="Pfam" id="PF05050">
    <property type="entry name" value="Methyltransf_21"/>
    <property type="match status" value="1"/>
</dbReference>
<name>A0A2R3IS32_9PSED</name>
<dbReference type="InterPro" id="IPR029063">
    <property type="entry name" value="SAM-dependent_MTases_sf"/>
</dbReference>
<dbReference type="Gene3D" id="3.40.50.150">
    <property type="entry name" value="Vaccinia Virus protein VP39"/>
    <property type="match status" value="1"/>
</dbReference>
<keyword evidence="3" id="KW-1185">Reference proteome</keyword>
<dbReference type="InterPro" id="IPR006342">
    <property type="entry name" value="FkbM_mtfrase"/>
</dbReference>
<dbReference type="EMBL" id="CP027169">
    <property type="protein sequence ID" value="AVK04633.1"/>
    <property type="molecule type" value="Genomic_DNA"/>
</dbReference>
<accession>A0A2R3IS32</accession>
<gene>
    <name evidence="2" type="ORF">CSB93_3693</name>
</gene>
<sequence>MLSERYRLKQAEIKTRGLLSFPSDSAEDLQAVAELSVMLKCLEGTREFTSPSCGLKIAVDRHFSPRMLYYFLIGDYEQGDLELIRKHVQAGDRALELGGGIGVTGSLLGQVTGQRVTVCEPNPTLEPLIRRTFSANGQQLRLIQAAAVKESEGDGRTTLNVAPGYWWSSLLSVHGATSLQVQSIRLSRLLELTEANVLLVDIEGYEQHLFEGCNLARIDTLIIEIHAPSLGAPNSSALLTELIRRGFDLVDFAAQSFVFKRSQRKEQVR</sequence>
<dbReference type="Proteomes" id="UP000238390">
    <property type="component" value="Chromosome"/>
</dbReference>
<dbReference type="AlphaFoldDB" id="A0A2R3IS32"/>
<evidence type="ECO:0000259" key="1">
    <source>
        <dbReference type="Pfam" id="PF05050"/>
    </source>
</evidence>
<protein>
    <submittedName>
        <fullName evidence="2">Methyltransferase, FkbM family domain protein</fullName>
    </submittedName>
</protein>